<keyword evidence="4 7" id="KW-0347">Helicase</keyword>
<comment type="caution">
    <text evidence="12">The sequence shown here is derived from an EMBL/GenBank/DDBJ whole genome shotgun (WGS) entry which is preliminary data.</text>
</comment>
<keyword evidence="3 7" id="KW-0378">Hydrolase</keyword>
<evidence type="ECO:0000256" key="7">
    <source>
        <dbReference type="RuleBase" id="RU000492"/>
    </source>
</evidence>
<evidence type="ECO:0000256" key="5">
    <source>
        <dbReference type="ARBA" id="ARBA00022840"/>
    </source>
</evidence>
<protein>
    <recommendedName>
        <fullName evidence="1">RNA helicase</fullName>
        <ecNumber evidence="1">3.6.4.13</ecNumber>
    </recommendedName>
</protein>
<dbReference type="Gene3D" id="3.40.50.300">
    <property type="entry name" value="P-loop containing nucleotide triphosphate hydrolases"/>
    <property type="match status" value="2"/>
</dbReference>
<dbReference type="GO" id="GO:0003724">
    <property type="term" value="F:RNA helicase activity"/>
    <property type="evidence" value="ECO:0007669"/>
    <property type="project" value="UniProtKB-EC"/>
</dbReference>
<accession>A0ABD1FBU8</accession>
<dbReference type="Proteomes" id="UP001566132">
    <property type="component" value="Unassembled WGS sequence"/>
</dbReference>
<dbReference type="PROSITE" id="PS00039">
    <property type="entry name" value="DEAD_ATP_HELICASE"/>
    <property type="match status" value="1"/>
</dbReference>
<name>A0ABD1FBU8_HYPHA</name>
<dbReference type="InterPro" id="IPR011545">
    <property type="entry name" value="DEAD/DEAH_box_helicase_dom"/>
</dbReference>
<dbReference type="InterPro" id="IPR001650">
    <property type="entry name" value="Helicase_C-like"/>
</dbReference>
<dbReference type="EMBL" id="JBDJPC010000001">
    <property type="protein sequence ID" value="KAL1516749.1"/>
    <property type="molecule type" value="Genomic_DNA"/>
</dbReference>
<dbReference type="PANTHER" id="PTHR47958">
    <property type="entry name" value="ATP-DEPENDENT RNA HELICASE DBP3"/>
    <property type="match status" value="1"/>
</dbReference>
<dbReference type="InterPro" id="IPR014014">
    <property type="entry name" value="RNA_helicase_DEAD_Q_motif"/>
</dbReference>
<evidence type="ECO:0000256" key="1">
    <source>
        <dbReference type="ARBA" id="ARBA00012552"/>
    </source>
</evidence>
<feature type="region of interest" description="Disordered" evidence="8">
    <location>
        <begin position="626"/>
        <end position="647"/>
    </location>
</feature>
<organism evidence="12 13">
    <name type="scientific">Hypothenemus hampei</name>
    <name type="common">Coffee berry borer</name>
    <dbReference type="NCBI Taxonomy" id="57062"/>
    <lineage>
        <taxon>Eukaryota</taxon>
        <taxon>Metazoa</taxon>
        <taxon>Ecdysozoa</taxon>
        <taxon>Arthropoda</taxon>
        <taxon>Hexapoda</taxon>
        <taxon>Insecta</taxon>
        <taxon>Pterygota</taxon>
        <taxon>Neoptera</taxon>
        <taxon>Endopterygota</taxon>
        <taxon>Coleoptera</taxon>
        <taxon>Polyphaga</taxon>
        <taxon>Cucujiformia</taxon>
        <taxon>Curculionidae</taxon>
        <taxon>Scolytinae</taxon>
        <taxon>Hypothenemus</taxon>
    </lineage>
</organism>
<comment type="similarity">
    <text evidence="7">Belongs to the DEAD box helicase family.</text>
</comment>
<dbReference type="CDD" id="cd17943">
    <property type="entry name" value="DEADc_DDX20"/>
    <property type="match status" value="1"/>
</dbReference>
<evidence type="ECO:0000313" key="12">
    <source>
        <dbReference type="EMBL" id="KAL1516749.1"/>
    </source>
</evidence>
<evidence type="ECO:0000259" key="11">
    <source>
        <dbReference type="PROSITE" id="PS51195"/>
    </source>
</evidence>
<evidence type="ECO:0000256" key="6">
    <source>
        <dbReference type="PROSITE-ProRule" id="PRU00552"/>
    </source>
</evidence>
<dbReference type="PROSITE" id="PS51194">
    <property type="entry name" value="HELICASE_CTER"/>
    <property type="match status" value="1"/>
</dbReference>
<dbReference type="GO" id="GO:0016787">
    <property type="term" value="F:hydrolase activity"/>
    <property type="evidence" value="ECO:0007669"/>
    <property type="project" value="UniProtKB-KW"/>
</dbReference>
<evidence type="ECO:0000256" key="2">
    <source>
        <dbReference type="ARBA" id="ARBA00022741"/>
    </source>
</evidence>
<feature type="region of interest" description="Disordered" evidence="8">
    <location>
        <begin position="443"/>
        <end position="468"/>
    </location>
</feature>
<dbReference type="SUPFAM" id="SSF52540">
    <property type="entry name" value="P-loop containing nucleoside triphosphate hydrolases"/>
    <property type="match status" value="1"/>
</dbReference>
<feature type="domain" description="DEAD-box RNA helicase Q" evidence="11">
    <location>
        <begin position="21"/>
        <end position="49"/>
    </location>
</feature>
<feature type="short sequence motif" description="Q motif" evidence="6">
    <location>
        <begin position="21"/>
        <end position="49"/>
    </location>
</feature>
<dbReference type="GO" id="GO:0010468">
    <property type="term" value="P:regulation of gene expression"/>
    <property type="evidence" value="ECO:0007669"/>
    <property type="project" value="UniProtKB-ARBA"/>
</dbReference>
<dbReference type="InterPro" id="IPR014001">
    <property type="entry name" value="Helicase_ATP-bd"/>
</dbReference>
<dbReference type="InterPro" id="IPR027417">
    <property type="entry name" value="P-loop_NTPase"/>
</dbReference>
<dbReference type="PROSITE" id="PS51192">
    <property type="entry name" value="HELICASE_ATP_BIND_1"/>
    <property type="match status" value="1"/>
</dbReference>
<evidence type="ECO:0000259" key="9">
    <source>
        <dbReference type="PROSITE" id="PS51192"/>
    </source>
</evidence>
<dbReference type="EC" id="3.6.4.13" evidence="1"/>
<evidence type="ECO:0000256" key="8">
    <source>
        <dbReference type="SAM" id="MobiDB-lite"/>
    </source>
</evidence>
<feature type="domain" description="Helicase C-terminal" evidence="10">
    <location>
        <begin position="257"/>
        <end position="409"/>
    </location>
</feature>
<dbReference type="InterPro" id="IPR000629">
    <property type="entry name" value="RNA-helicase_DEAD-box_CS"/>
</dbReference>
<dbReference type="GO" id="GO:0005524">
    <property type="term" value="F:ATP binding"/>
    <property type="evidence" value="ECO:0007669"/>
    <property type="project" value="UniProtKB-KW"/>
</dbReference>
<dbReference type="SMART" id="SM00490">
    <property type="entry name" value="HELICc"/>
    <property type="match status" value="1"/>
</dbReference>
<feature type="domain" description="Helicase ATP-binding" evidence="9">
    <location>
        <begin position="52"/>
        <end position="222"/>
    </location>
</feature>
<proteinExistence type="inferred from homology"/>
<keyword evidence="5 7" id="KW-0067">ATP-binding</keyword>
<dbReference type="AlphaFoldDB" id="A0ABD1FBU8"/>
<dbReference type="PROSITE" id="PS51195">
    <property type="entry name" value="Q_MOTIF"/>
    <property type="match status" value="1"/>
</dbReference>
<evidence type="ECO:0000256" key="4">
    <source>
        <dbReference type="ARBA" id="ARBA00022806"/>
    </source>
</evidence>
<sequence>MLAHSLTSKERTRDVISTENVSFTSLLLPANVLKGLQACGFEKPSPIQAKALPIGRSGFDVIVKSKSGTGKTLVFGLIALESINLDKHLPQVLILAPTREIAFQIQDVLTNIGQFLDGLKVECFIGGLPLEIDKAKCKTCHVAVGTPGRIKQLITESHLTVEHIKILVLDEADKLIEESFSNGINEIYNSLSDRKQILMCSATYPNEMEITLGQYMKSPVLITVELETPLLLGLKQYVRLLKTMPNIVQQTKIKNEELIKVLSTVPFTQCLVFSNYQSRAESISNFLNSNGWNSVFISASQKQADRLSSLSDLKDFKRRILVTTDLTARGIDAPNLDLVINYDIPVNATTYLHRMGRAGRFGSTGCCINLAFNGTESEFLQNIVGVIGGETLSIPILDKRFQLDTSENTKEQYLFGKLDLSVKNLNSYSDEIKAIRNSLSENKCKKQNRKSKTKKKNGDKKPPELNGDLSSILHQMAAGTFELDDCNQASTKELNPCASEIIESDKSNKNSKEQDGDPFLLLKQLADDGEITETSCTPTSDHIFGKNTALVGVAKILSNMEMSSDEYNDVSPYFCPVDKQEKIQVANDKCNFEEVMENIFSLSYNAQISPKAERWQNLLPEQEKCKLSSDYQHKEKEEEEEEYEEQNYDEDYDFELEKEIQVNYSNPVDDYSFMKWVPVQSRENTTKAKNDIVLVQNANQEKKVEDLGASTSGSNSVANESLYEEKYKKYFEHCSSVLWHNGLNFENVQEFDQWFFNNWENQLNSIRNFVQSKIYFEEMSKHS</sequence>
<feature type="compositionally biased region" description="Acidic residues" evidence="8">
    <location>
        <begin position="637"/>
        <end position="647"/>
    </location>
</feature>
<evidence type="ECO:0000313" key="13">
    <source>
        <dbReference type="Proteomes" id="UP001566132"/>
    </source>
</evidence>
<feature type="compositionally biased region" description="Basic and acidic residues" evidence="8">
    <location>
        <begin position="626"/>
        <end position="636"/>
    </location>
</feature>
<keyword evidence="13" id="KW-1185">Reference proteome</keyword>
<evidence type="ECO:0000259" key="10">
    <source>
        <dbReference type="PROSITE" id="PS51194"/>
    </source>
</evidence>
<dbReference type="Pfam" id="PF00271">
    <property type="entry name" value="Helicase_C"/>
    <property type="match status" value="1"/>
</dbReference>
<dbReference type="SMART" id="SM00487">
    <property type="entry name" value="DEXDc"/>
    <property type="match status" value="1"/>
</dbReference>
<dbReference type="CDD" id="cd18787">
    <property type="entry name" value="SF2_C_DEAD"/>
    <property type="match status" value="1"/>
</dbReference>
<feature type="compositionally biased region" description="Basic residues" evidence="8">
    <location>
        <begin position="445"/>
        <end position="458"/>
    </location>
</feature>
<evidence type="ECO:0000256" key="3">
    <source>
        <dbReference type="ARBA" id="ARBA00022801"/>
    </source>
</evidence>
<dbReference type="Pfam" id="PF00270">
    <property type="entry name" value="DEAD"/>
    <property type="match status" value="1"/>
</dbReference>
<gene>
    <name evidence="12" type="ORF">ABEB36_000613</name>
</gene>
<reference evidence="12 13" key="1">
    <citation type="submission" date="2024-05" db="EMBL/GenBank/DDBJ databases">
        <title>Genetic variation in Jamaican populations of the coffee berry borer (Hypothenemus hampei).</title>
        <authorList>
            <person name="Errbii M."/>
            <person name="Myrie A."/>
        </authorList>
    </citation>
    <scope>NUCLEOTIDE SEQUENCE [LARGE SCALE GENOMIC DNA]</scope>
    <source>
        <strain evidence="12">JA-Hopewell-2020-01-JO</strain>
        <tissue evidence="12">Whole body</tissue>
    </source>
</reference>
<keyword evidence="2 7" id="KW-0547">Nucleotide-binding</keyword>